<keyword evidence="4" id="KW-1185">Reference proteome</keyword>
<dbReference type="RefSeq" id="WP_007572517.1">
    <property type="nucleotide sequence ID" value="NZ_AGUD01000076.1"/>
</dbReference>
<dbReference type="AlphaFoldDB" id="H0E3P3"/>
<proteinExistence type="predicted"/>
<evidence type="ECO:0000256" key="1">
    <source>
        <dbReference type="ARBA" id="ARBA00022737"/>
    </source>
</evidence>
<dbReference type="OrthoDB" id="3686932at2"/>
<sequence length="276" mass="29270">MARTAAPSAVEARALGDRAEIALRRGDPADAERLYLRALSLVAEADSGEAALERKLRNGLGMAYKARGRFGAARATYEQVLRALAEAGELDGVDAAAVWHNIGGVEHARRNFAAGEVAARRAVEIRSAALGPDHPLAVADRVALAALLQGQRRDDEAEALYVAALEHYERRPDADRLEIAVTSNNLGALLAARGDLAGARRSYRRALEIKRDLLGAGHQDVALTRHNLGMLELQAGKHAVAYEHLAAALAVLRSRLGAEHPRSVACAAALQAAADA</sequence>
<dbReference type="PANTHER" id="PTHR45641:SF19">
    <property type="entry name" value="NEPHROCYSTIN-3"/>
    <property type="match status" value="1"/>
</dbReference>
<keyword evidence="1" id="KW-0677">Repeat</keyword>
<organism evidence="3 4">
    <name type="scientific">Patulibacter medicamentivorans</name>
    <dbReference type="NCBI Taxonomy" id="1097667"/>
    <lineage>
        <taxon>Bacteria</taxon>
        <taxon>Bacillati</taxon>
        <taxon>Actinomycetota</taxon>
        <taxon>Thermoleophilia</taxon>
        <taxon>Solirubrobacterales</taxon>
        <taxon>Patulibacteraceae</taxon>
        <taxon>Patulibacter</taxon>
    </lineage>
</organism>
<accession>H0E3P3</accession>
<dbReference type="EMBL" id="AGUD01000076">
    <property type="protein sequence ID" value="EHN11703.1"/>
    <property type="molecule type" value="Genomic_DNA"/>
</dbReference>
<dbReference type="SUPFAM" id="SSF48452">
    <property type="entry name" value="TPR-like"/>
    <property type="match status" value="2"/>
</dbReference>
<dbReference type="InterPro" id="IPR019734">
    <property type="entry name" value="TPR_rpt"/>
</dbReference>
<dbReference type="Gene3D" id="1.25.40.10">
    <property type="entry name" value="Tetratricopeptide repeat domain"/>
    <property type="match status" value="2"/>
</dbReference>
<dbReference type="InterPro" id="IPR011990">
    <property type="entry name" value="TPR-like_helical_dom_sf"/>
</dbReference>
<gene>
    <name evidence="3" type="ORF">PAI11_14150</name>
</gene>
<evidence type="ECO:0000313" key="3">
    <source>
        <dbReference type="EMBL" id="EHN11703.1"/>
    </source>
</evidence>
<dbReference type="Proteomes" id="UP000005143">
    <property type="component" value="Unassembled WGS sequence"/>
</dbReference>
<evidence type="ECO:0000256" key="2">
    <source>
        <dbReference type="ARBA" id="ARBA00022803"/>
    </source>
</evidence>
<keyword evidence="2" id="KW-0802">TPR repeat</keyword>
<reference evidence="3 4" key="1">
    <citation type="journal article" date="2013" name="Biodegradation">
        <title>Quantitative proteomic analysis of ibuprofen-degrading Patulibacter sp. strain I11.</title>
        <authorList>
            <person name="Almeida B."/>
            <person name="Kjeldal H."/>
            <person name="Lolas I."/>
            <person name="Knudsen A.D."/>
            <person name="Carvalho G."/>
            <person name="Nielsen K.L."/>
            <person name="Barreto Crespo M.T."/>
            <person name="Stensballe A."/>
            <person name="Nielsen J.L."/>
        </authorList>
    </citation>
    <scope>NUCLEOTIDE SEQUENCE [LARGE SCALE GENOMIC DNA]</scope>
    <source>
        <strain evidence="3 4">I11</strain>
    </source>
</reference>
<comment type="caution">
    <text evidence="3">The sequence shown here is derived from an EMBL/GenBank/DDBJ whole genome shotgun (WGS) entry which is preliminary data.</text>
</comment>
<dbReference type="PANTHER" id="PTHR45641">
    <property type="entry name" value="TETRATRICOPEPTIDE REPEAT PROTEIN (AFU_ORTHOLOGUE AFUA_6G03870)"/>
    <property type="match status" value="1"/>
</dbReference>
<evidence type="ECO:0000313" key="4">
    <source>
        <dbReference type="Proteomes" id="UP000005143"/>
    </source>
</evidence>
<dbReference type="SMART" id="SM00028">
    <property type="entry name" value="TPR"/>
    <property type="match status" value="6"/>
</dbReference>
<dbReference type="PATRIC" id="fig|1097667.3.peg.1407"/>
<dbReference type="Pfam" id="PF13424">
    <property type="entry name" value="TPR_12"/>
    <property type="match status" value="3"/>
</dbReference>
<name>H0E3P3_9ACTN</name>
<protein>
    <submittedName>
        <fullName evidence="3">Kinesin light chain</fullName>
    </submittedName>
</protein>